<evidence type="ECO:0000313" key="2">
    <source>
        <dbReference type="EMBL" id="KJH51281.1"/>
    </source>
</evidence>
<gene>
    <name evidence="2" type="ORF">DICVIV_02561</name>
</gene>
<evidence type="ECO:0000256" key="1">
    <source>
        <dbReference type="SAM" id="Phobius"/>
    </source>
</evidence>
<evidence type="ECO:0000313" key="3">
    <source>
        <dbReference type="Proteomes" id="UP000053766"/>
    </source>
</evidence>
<keyword evidence="1" id="KW-1133">Transmembrane helix</keyword>
<dbReference type="EMBL" id="KN716187">
    <property type="protein sequence ID" value="KJH51281.1"/>
    <property type="molecule type" value="Genomic_DNA"/>
</dbReference>
<name>A0A0D8Y9N7_DICVI</name>
<keyword evidence="1" id="KW-0812">Transmembrane</keyword>
<keyword evidence="3" id="KW-1185">Reference proteome</keyword>
<dbReference type="AlphaFoldDB" id="A0A0D8Y9N7"/>
<reference evidence="2 3" key="1">
    <citation type="submission" date="2013-11" db="EMBL/GenBank/DDBJ databases">
        <title>Draft genome of the bovine lungworm Dictyocaulus viviparus.</title>
        <authorList>
            <person name="Mitreva M."/>
        </authorList>
    </citation>
    <scope>NUCLEOTIDE SEQUENCE [LARGE SCALE GENOMIC DNA]</scope>
    <source>
        <strain evidence="2 3">HannoverDv2000</strain>
    </source>
</reference>
<dbReference type="Proteomes" id="UP000053766">
    <property type="component" value="Unassembled WGS sequence"/>
</dbReference>
<protein>
    <submittedName>
        <fullName evidence="2">Uncharacterized protein</fullName>
    </submittedName>
</protein>
<organism evidence="2 3">
    <name type="scientific">Dictyocaulus viviparus</name>
    <name type="common">Bovine lungworm</name>
    <dbReference type="NCBI Taxonomy" id="29172"/>
    <lineage>
        <taxon>Eukaryota</taxon>
        <taxon>Metazoa</taxon>
        <taxon>Ecdysozoa</taxon>
        <taxon>Nematoda</taxon>
        <taxon>Chromadorea</taxon>
        <taxon>Rhabditida</taxon>
        <taxon>Rhabditina</taxon>
        <taxon>Rhabditomorpha</taxon>
        <taxon>Strongyloidea</taxon>
        <taxon>Metastrongylidae</taxon>
        <taxon>Dictyocaulus</taxon>
    </lineage>
</organism>
<keyword evidence="1" id="KW-0472">Membrane</keyword>
<accession>A0A0D8Y9N7</accession>
<sequence>MKHKEIDQEFKIEVTSNMKVYKFVIVLHLRPRSLNKTSESILIISIFIDFYVTSCCFDIHLLKTVYVMLNTFVVKN</sequence>
<feature type="transmembrane region" description="Helical" evidence="1">
    <location>
        <begin position="40"/>
        <end position="62"/>
    </location>
</feature>
<proteinExistence type="predicted"/>
<reference evidence="3" key="2">
    <citation type="journal article" date="2016" name="Sci. Rep.">
        <title>Dictyocaulus viviparus genome, variome and transcriptome elucidate lungworm biology and support future intervention.</title>
        <authorList>
            <person name="McNulty S.N."/>
            <person name="Strube C."/>
            <person name="Rosa B.A."/>
            <person name="Martin J.C."/>
            <person name="Tyagi R."/>
            <person name="Choi Y.J."/>
            <person name="Wang Q."/>
            <person name="Hallsworth Pepin K."/>
            <person name="Zhang X."/>
            <person name="Ozersky P."/>
            <person name="Wilson R.K."/>
            <person name="Sternberg P.W."/>
            <person name="Gasser R.B."/>
            <person name="Mitreva M."/>
        </authorList>
    </citation>
    <scope>NUCLEOTIDE SEQUENCE [LARGE SCALE GENOMIC DNA]</scope>
    <source>
        <strain evidence="3">HannoverDv2000</strain>
    </source>
</reference>